<accession>A0A7N2MFN3</accession>
<evidence type="ECO:0000256" key="10">
    <source>
        <dbReference type="ARBA" id="ARBA00022833"/>
    </source>
</evidence>
<evidence type="ECO:0000256" key="9">
    <source>
        <dbReference type="ARBA" id="ARBA00022786"/>
    </source>
</evidence>
<dbReference type="OMA" id="CHRYNDR"/>
<dbReference type="InterPro" id="IPR013083">
    <property type="entry name" value="Znf_RING/FYVE/PHD"/>
</dbReference>
<dbReference type="CDD" id="cd16461">
    <property type="entry name" value="RING-H2_EL5-like"/>
    <property type="match status" value="1"/>
</dbReference>
<evidence type="ECO:0000256" key="2">
    <source>
        <dbReference type="ARBA" id="ARBA00004167"/>
    </source>
</evidence>
<dbReference type="InterPro" id="IPR001841">
    <property type="entry name" value="Znf_RING"/>
</dbReference>
<evidence type="ECO:0000256" key="1">
    <source>
        <dbReference type="ARBA" id="ARBA00000900"/>
    </source>
</evidence>
<dbReference type="RefSeq" id="XP_030929014.1">
    <property type="nucleotide sequence ID" value="XM_031073154.1"/>
</dbReference>
<dbReference type="GO" id="GO:0016567">
    <property type="term" value="P:protein ubiquitination"/>
    <property type="evidence" value="ECO:0007669"/>
    <property type="project" value="UniProtKB-UniPathway"/>
</dbReference>
<comment type="catalytic activity">
    <reaction evidence="1">
        <text>S-ubiquitinyl-[E2 ubiquitin-conjugating enzyme]-L-cysteine + [acceptor protein]-L-lysine = [E2 ubiquitin-conjugating enzyme]-L-cysteine + N(6)-ubiquitinyl-[acceptor protein]-L-lysine.</text>
        <dbReference type="EC" id="2.3.2.27"/>
    </reaction>
</comment>
<keyword evidence="12 15" id="KW-0472">Membrane</keyword>
<comment type="subcellular location">
    <subcellularLocation>
        <location evidence="2">Membrane</location>
        <topology evidence="2">Single-pass membrane protein</topology>
    </subcellularLocation>
</comment>
<evidence type="ECO:0000256" key="14">
    <source>
        <dbReference type="PROSITE-ProRule" id="PRU00175"/>
    </source>
</evidence>
<dbReference type="KEGG" id="qlo:115955102"/>
<evidence type="ECO:0000256" key="15">
    <source>
        <dbReference type="SAM" id="Phobius"/>
    </source>
</evidence>
<evidence type="ECO:0000259" key="16">
    <source>
        <dbReference type="PROSITE" id="PS50089"/>
    </source>
</evidence>
<dbReference type="EC" id="2.3.2.27" evidence="4"/>
<feature type="domain" description="RING-type" evidence="16">
    <location>
        <begin position="110"/>
        <end position="152"/>
    </location>
</feature>
<dbReference type="PANTHER" id="PTHR46539:SF25">
    <property type="entry name" value="(WILD MALAYSIAN BANANA) HYPOTHETICAL PROTEIN"/>
    <property type="match status" value="1"/>
</dbReference>
<dbReference type="GO" id="GO:0061630">
    <property type="term" value="F:ubiquitin protein ligase activity"/>
    <property type="evidence" value="ECO:0007669"/>
    <property type="project" value="UniProtKB-EC"/>
</dbReference>
<dbReference type="OrthoDB" id="8062037at2759"/>
<keyword evidence="6 15" id="KW-0812">Transmembrane</keyword>
<dbReference type="UniPathway" id="UPA00143"/>
<dbReference type="SUPFAM" id="SSF57850">
    <property type="entry name" value="RING/U-box"/>
    <property type="match status" value="1"/>
</dbReference>
<evidence type="ECO:0000256" key="13">
    <source>
        <dbReference type="ARBA" id="ARBA00024209"/>
    </source>
</evidence>
<evidence type="ECO:0000256" key="11">
    <source>
        <dbReference type="ARBA" id="ARBA00022989"/>
    </source>
</evidence>
<evidence type="ECO:0000256" key="7">
    <source>
        <dbReference type="ARBA" id="ARBA00022723"/>
    </source>
</evidence>
<name>A0A7N2MFN3_QUELO</name>
<reference evidence="17 18" key="1">
    <citation type="journal article" date="2016" name="G3 (Bethesda)">
        <title>First Draft Assembly and Annotation of the Genome of a California Endemic Oak Quercus lobata Nee (Fagaceae).</title>
        <authorList>
            <person name="Sork V.L."/>
            <person name="Fitz-Gibbon S.T."/>
            <person name="Puiu D."/>
            <person name="Crepeau M."/>
            <person name="Gugger P.F."/>
            <person name="Sherman R."/>
            <person name="Stevens K."/>
            <person name="Langley C.H."/>
            <person name="Pellegrini M."/>
            <person name="Salzberg S.L."/>
        </authorList>
    </citation>
    <scope>NUCLEOTIDE SEQUENCE [LARGE SCALE GENOMIC DNA]</scope>
    <source>
        <strain evidence="17 18">cv. SW786</strain>
    </source>
</reference>
<dbReference type="InParanoid" id="A0A7N2MFN3"/>
<dbReference type="Gene3D" id="3.30.40.10">
    <property type="entry name" value="Zinc/RING finger domain, C3HC4 (zinc finger)"/>
    <property type="match status" value="1"/>
</dbReference>
<dbReference type="PROSITE" id="PS50089">
    <property type="entry name" value="ZF_RING_2"/>
    <property type="match status" value="1"/>
</dbReference>
<dbReference type="GO" id="GO:0008270">
    <property type="term" value="F:zinc ion binding"/>
    <property type="evidence" value="ECO:0007669"/>
    <property type="project" value="UniProtKB-KW"/>
</dbReference>
<protein>
    <recommendedName>
        <fullName evidence="4">RING-type E3 ubiquitin transferase</fullName>
        <ecNumber evidence="4">2.3.2.27</ecNumber>
    </recommendedName>
</protein>
<dbReference type="FunCoup" id="A0A7N2MFN3">
    <property type="interactions" value="209"/>
</dbReference>
<dbReference type="SMART" id="SM00184">
    <property type="entry name" value="RING"/>
    <property type="match status" value="1"/>
</dbReference>
<dbReference type="EnsemblPlants" id="QL08p063447:mrna">
    <property type="protein sequence ID" value="QL08p063447:mrna:CDS:3"/>
    <property type="gene ID" value="QL08p063447"/>
</dbReference>
<evidence type="ECO:0000256" key="5">
    <source>
        <dbReference type="ARBA" id="ARBA00022679"/>
    </source>
</evidence>
<feature type="transmembrane region" description="Helical" evidence="15">
    <location>
        <begin position="29"/>
        <end position="51"/>
    </location>
</feature>
<proteinExistence type="inferred from homology"/>
<keyword evidence="5" id="KW-0808">Transferase</keyword>
<dbReference type="Gramene" id="QL08p063447:mrna">
    <property type="protein sequence ID" value="QL08p063447:mrna:CDS:3"/>
    <property type="gene ID" value="QL08p063447"/>
</dbReference>
<gene>
    <name evidence="17" type="primary">LOC115955102</name>
</gene>
<keyword evidence="18" id="KW-1185">Reference proteome</keyword>
<dbReference type="GO" id="GO:0016020">
    <property type="term" value="C:membrane"/>
    <property type="evidence" value="ECO:0007669"/>
    <property type="project" value="UniProtKB-SubCell"/>
</dbReference>
<evidence type="ECO:0000256" key="8">
    <source>
        <dbReference type="ARBA" id="ARBA00022771"/>
    </source>
</evidence>
<keyword evidence="10" id="KW-0862">Zinc</keyword>
<organism evidence="17 18">
    <name type="scientific">Quercus lobata</name>
    <name type="common">Valley oak</name>
    <dbReference type="NCBI Taxonomy" id="97700"/>
    <lineage>
        <taxon>Eukaryota</taxon>
        <taxon>Viridiplantae</taxon>
        <taxon>Streptophyta</taxon>
        <taxon>Embryophyta</taxon>
        <taxon>Tracheophyta</taxon>
        <taxon>Spermatophyta</taxon>
        <taxon>Magnoliopsida</taxon>
        <taxon>eudicotyledons</taxon>
        <taxon>Gunneridae</taxon>
        <taxon>Pentapetalae</taxon>
        <taxon>rosids</taxon>
        <taxon>fabids</taxon>
        <taxon>Fagales</taxon>
        <taxon>Fagaceae</taxon>
        <taxon>Quercus</taxon>
    </lineage>
</organism>
<dbReference type="Proteomes" id="UP000594261">
    <property type="component" value="Chromosome 8"/>
</dbReference>
<dbReference type="PANTHER" id="PTHR46539">
    <property type="entry name" value="E3 UBIQUITIN-PROTEIN LIGASE ATL42"/>
    <property type="match status" value="1"/>
</dbReference>
<keyword evidence="11 15" id="KW-1133">Transmembrane helix</keyword>
<sequence length="172" mass="19472">MASSQESQPFRWRLTDLDDRSFEIRGRTLFLIVVLFSVMLLFTLLFLYARWVCRYHHPSSHAPHAPPPPATRSAGLDPLTIRSLPMILFRSSEAPKSGGLEEQEEQDVECCICLGVFEDGDKVKVLPLCKHCFHAECVDKWLCSHSSCPLCRASLQDESQVDSAIRQIVVVQ</sequence>
<reference evidence="17" key="2">
    <citation type="submission" date="2021-01" db="UniProtKB">
        <authorList>
            <consortium name="EnsemblPlants"/>
        </authorList>
    </citation>
    <scope>IDENTIFICATION</scope>
</reference>
<keyword evidence="8 14" id="KW-0863">Zinc-finger</keyword>
<dbReference type="EMBL" id="LRBV02000008">
    <property type="status" value="NOT_ANNOTATED_CDS"/>
    <property type="molecule type" value="Genomic_DNA"/>
</dbReference>
<keyword evidence="9" id="KW-0833">Ubl conjugation pathway</keyword>
<evidence type="ECO:0000313" key="17">
    <source>
        <dbReference type="EnsemblPlants" id="QL08p063447:mrna:CDS:3"/>
    </source>
</evidence>
<evidence type="ECO:0000256" key="4">
    <source>
        <dbReference type="ARBA" id="ARBA00012483"/>
    </source>
</evidence>
<evidence type="ECO:0000256" key="12">
    <source>
        <dbReference type="ARBA" id="ARBA00023136"/>
    </source>
</evidence>
<dbReference type="Pfam" id="PF13639">
    <property type="entry name" value="zf-RING_2"/>
    <property type="match status" value="1"/>
</dbReference>
<comment type="similarity">
    <text evidence="13">Belongs to the RING-type zinc finger family. ATL subfamily.</text>
</comment>
<evidence type="ECO:0000256" key="6">
    <source>
        <dbReference type="ARBA" id="ARBA00022692"/>
    </source>
</evidence>
<dbReference type="AlphaFoldDB" id="A0A7N2MFN3"/>
<keyword evidence="7" id="KW-0479">Metal-binding</keyword>
<dbReference type="GeneID" id="115955102"/>
<evidence type="ECO:0000256" key="3">
    <source>
        <dbReference type="ARBA" id="ARBA00004906"/>
    </source>
</evidence>
<comment type="pathway">
    <text evidence="3">Protein modification; protein ubiquitination.</text>
</comment>
<evidence type="ECO:0000313" key="18">
    <source>
        <dbReference type="Proteomes" id="UP000594261"/>
    </source>
</evidence>
<dbReference type="FunFam" id="3.30.40.10:FF:000187">
    <property type="entry name" value="E3 ubiquitin-protein ligase ATL6"/>
    <property type="match status" value="1"/>
</dbReference>